<dbReference type="EMBL" id="CP104144">
    <property type="protein sequence ID" value="UWU17113.1"/>
    <property type="molecule type" value="Genomic_DNA"/>
</dbReference>
<protein>
    <submittedName>
        <fullName evidence="2">Uncharacterized protein</fullName>
    </submittedName>
</protein>
<sequence length="67" mass="6950">MENETSCLTTGTDTPSGSTARTGIVQTTLHTIAFMPSSLPAGQSGQPSCIEPVMSEVIAIFIHMPVA</sequence>
<keyword evidence="2" id="KW-0614">Plasmid</keyword>
<name>A0ABY5XRN4_RHISU</name>
<gene>
    <name evidence="2" type="ORF">N2599_30445</name>
</gene>
<evidence type="ECO:0000256" key="1">
    <source>
        <dbReference type="SAM" id="MobiDB-lite"/>
    </source>
</evidence>
<keyword evidence="3" id="KW-1185">Reference proteome</keyword>
<dbReference type="Proteomes" id="UP001060123">
    <property type="component" value="Plasmid pWSM1592_1"/>
</dbReference>
<evidence type="ECO:0000313" key="3">
    <source>
        <dbReference type="Proteomes" id="UP001060123"/>
    </source>
</evidence>
<accession>A0ABY5XRN4</accession>
<evidence type="ECO:0000313" key="2">
    <source>
        <dbReference type="EMBL" id="UWU17113.1"/>
    </source>
</evidence>
<geneLocation type="plasmid" evidence="2 3">
    <name>pWSM1592_1</name>
</geneLocation>
<proteinExistence type="predicted"/>
<dbReference type="RefSeq" id="WP_027514009.1">
    <property type="nucleotide sequence ID" value="NZ_CP104144.1"/>
</dbReference>
<reference evidence="2" key="1">
    <citation type="submission" date="2022-09" db="EMBL/GenBank/DDBJ databases">
        <title>Australian commercial rhizobial inoculants.</title>
        <authorList>
            <person name="Kohlmeier M.G."/>
            <person name="O'Hara G.W."/>
            <person name="Colombi E."/>
            <person name="Ramsay J.P."/>
            <person name="Terpolilli J."/>
        </authorList>
    </citation>
    <scope>NUCLEOTIDE SEQUENCE</scope>
    <source>
        <strain evidence="2">WSM1592</strain>
        <plasmid evidence="2">pWSM1592_1</plasmid>
    </source>
</reference>
<organism evidence="2 3">
    <name type="scientific">Rhizobium sullae</name>
    <name type="common">Rhizobium hedysari</name>
    <dbReference type="NCBI Taxonomy" id="50338"/>
    <lineage>
        <taxon>Bacteria</taxon>
        <taxon>Pseudomonadati</taxon>
        <taxon>Pseudomonadota</taxon>
        <taxon>Alphaproteobacteria</taxon>
        <taxon>Hyphomicrobiales</taxon>
        <taxon>Rhizobiaceae</taxon>
        <taxon>Rhizobium/Agrobacterium group</taxon>
        <taxon>Rhizobium</taxon>
    </lineage>
</organism>
<feature type="region of interest" description="Disordered" evidence="1">
    <location>
        <begin position="1"/>
        <end position="21"/>
    </location>
</feature>